<dbReference type="OrthoDB" id="9770427at2"/>
<name>A0A4T2BRS5_9MICO</name>
<evidence type="ECO:0000313" key="1">
    <source>
        <dbReference type="EMBL" id="TIH34365.1"/>
    </source>
</evidence>
<dbReference type="Gene3D" id="3.40.50.1820">
    <property type="entry name" value="alpha/beta hydrolase"/>
    <property type="match status" value="1"/>
</dbReference>
<dbReference type="InterPro" id="IPR029058">
    <property type="entry name" value="AB_hydrolase_fold"/>
</dbReference>
<keyword evidence="2" id="KW-1185">Reference proteome</keyword>
<reference evidence="1 2" key="1">
    <citation type="journal article" date="2019" name="Microorganisms">
        <title>Systematic Affiliation and Genome Analysis of Subtercola vilae DB165(T) with Particular Emphasis on Cold Adaptation of an Isolate from a High-Altitude Cold Volcano Lake.</title>
        <authorList>
            <person name="Villalobos A.S."/>
            <person name="Wiese J."/>
            <person name="Imhoff J.F."/>
            <person name="Dorador C."/>
            <person name="Keller A."/>
            <person name="Hentschel U."/>
        </authorList>
    </citation>
    <scope>NUCLEOTIDE SEQUENCE [LARGE SCALE GENOMIC DNA]</scope>
    <source>
        <strain evidence="1 2">DB165</strain>
    </source>
</reference>
<dbReference type="AlphaFoldDB" id="A0A4T2BRS5"/>
<dbReference type="EMBL" id="QYRT01000027">
    <property type="protein sequence ID" value="TIH34365.1"/>
    <property type="molecule type" value="Genomic_DNA"/>
</dbReference>
<keyword evidence="1" id="KW-0378">Hydrolase</keyword>
<dbReference type="PANTHER" id="PTHR37946">
    <property type="entry name" value="SLL1969 PROTEIN"/>
    <property type="match status" value="1"/>
</dbReference>
<proteinExistence type="predicted"/>
<evidence type="ECO:0000313" key="2">
    <source>
        <dbReference type="Proteomes" id="UP000306192"/>
    </source>
</evidence>
<comment type="caution">
    <text evidence="1">The sequence shown here is derived from an EMBL/GenBank/DDBJ whole genome shotgun (WGS) entry which is preliminary data.</text>
</comment>
<dbReference type="Proteomes" id="UP000306192">
    <property type="component" value="Unassembled WGS sequence"/>
</dbReference>
<dbReference type="PANTHER" id="PTHR37946:SF1">
    <property type="entry name" value="SLL1969 PROTEIN"/>
    <property type="match status" value="1"/>
</dbReference>
<sequence length="218" mass="23728">MQKAWWWALDYGYAVGWQMRAVVSRVDASTYASGSLRPVVVIPGIYENWQFMRPLVEELHAAGHPVHVVAMLERNDRPLAEAALAVCVYLEGAGLEHVVIVAHSKGGLIGKTVMLDPVAGRRIDSMIAVSSPFSGSRYARFLPMRALRAFSVRDAGLLRLSAERDVNARITSVYASFDPHIPGGSQLPGATNIRVATGGHFRVLADPDARRAVLDGAR</sequence>
<accession>A0A4T2BRS5</accession>
<dbReference type="GO" id="GO:0016787">
    <property type="term" value="F:hydrolase activity"/>
    <property type="evidence" value="ECO:0007669"/>
    <property type="project" value="UniProtKB-KW"/>
</dbReference>
<dbReference type="SUPFAM" id="SSF53474">
    <property type="entry name" value="alpha/beta-Hydrolases"/>
    <property type="match status" value="1"/>
</dbReference>
<organism evidence="1 2">
    <name type="scientific">Subtercola vilae</name>
    <dbReference type="NCBI Taxonomy" id="2056433"/>
    <lineage>
        <taxon>Bacteria</taxon>
        <taxon>Bacillati</taxon>
        <taxon>Actinomycetota</taxon>
        <taxon>Actinomycetes</taxon>
        <taxon>Micrococcales</taxon>
        <taxon>Microbacteriaceae</taxon>
        <taxon>Subtercola</taxon>
    </lineage>
</organism>
<protein>
    <submittedName>
        <fullName evidence="1">Alpha/beta hydrolase</fullName>
    </submittedName>
</protein>
<gene>
    <name evidence="1" type="ORF">D4765_13175</name>
</gene>